<name>A0A9Q1IYW1_SYNKA</name>
<sequence>MCTLDRILVPLHYTPEVVAPRRAFNPDPTYAGALIRVSGARAAKQPEPEPEERDVSDVWLGLTLEAQARAVL</sequence>
<dbReference type="EMBL" id="JAINUF010000005">
    <property type="protein sequence ID" value="KAJ8359566.1"/>
    <property type="molecule type" value="Genomic_DNA"/>
</dbReference>
<organism evidence="1 2">
    <name type="scientific">Synaphobranchus kaupii</name>
    <name type="common">Kaup's arrowtooth eel</name>
    <dbReference type="NCBI Taxonomy" id="118154"/>
    <lineage>
        <taxon>Eukaryota</taxon>
        <taxon>Metazoa</taxon>
        <taxon>Chordata</taxon>
        <taxon>Craniata</taxon>
        <taxon>Vertebrata</taxon>
        <taxon>Euteleostomi</taxon>
        <taxon>Actinopterygii</taxon>
        <taxon>Neopterygii</taxon>
        <taxon>Teleostei</taxon>
        <taxon>Anguilliformes</taxon>
        <taxon>Synaphobranchidae</taxon>
        <taxon>Synaphobranchus</taxon>
    </lineage>
</organism>
<accession>A0A9Q1IYW1</accession>
<reference evidence="1" key="1">
    <citation type="journal article" date="2023" name="Science">
        <title>Genome structures resolve the early diversification of teleost fishes.</title>
        <authorList>
            <person name="Parey E."/>
            <person name="Louis A."/>
            <person name="Montfort J."/>
            <person name="Bouchez O."/>
            <person name="Roques C."/>
            <person name="Iampietro C."/>
            <person name="Lluch J."/>
            <person name="Castinel A."/>
            <person name="Donnadieu C."/>
            <person name="Desvignes T."/>
            <person name="Floi Bucao C."/>
            <person name="Jouanno E."/>
            <person name="Wen M."/>
            <person name="Mejri S."/>
            <person name="Dirks R."/>
            <person name="Jansen H."/>
            <person name="Henkel C."/>
            <person name="Chen W.J."/>
            <person name="Zahm M."/>
            <person name="Cabau C."/>
            <person name="Klopp C."/>
            <person name="Thompson A.W."/>
            <person name="Robinson-Rechavi M."/>
            <person name="Braasch I."/>
            <person name="Lecointre G."/>
            <person name="Bobe J."/>
            <person name="Postlethwait J.H."/>
            <person name="Berthelot C."/>
            <person name="Roest Crollius H."/>
            <person name="Guiguen Y."/>
        </authorList>
    </citation>
    <scope>NUCLEOTIDE SEQUENCE</scope>
    <source>
        <strain evidence="1">WJC10195</strain>
    </source>
</reference>
<evidence type="ECO:0000313" key="1">
    <source>
        <dbReference type="EMBL" id="KAJ8359566.1"/>
    </source>
</evidence>
<dbReference type="Proteomes" id="UP001152622">
    <property type="component" value="Chromosome 5"/>
</dbReference>
<protein>
    <submittedName>
        <fullName evidence="1">Uncharacterized protein</fullName>
    </submittedName>
</protein>
<dbReference type="AlphaFoldDB" id="A0A9Q1IYW1"/>
<keyword evidence="2" id="KW-1185">Reference proteome</keyword>
<proteinExistence type="predicted"/>
<comment type="caution">
    <text evidence="1">The sequence shown here is derived from an EMBL/GenBank/DDBJ whole genome shotgun (WGS) entry which is preliminary data.</text>
</comment>
<evidence type="ECO:0000313" key="2">
    <source>
        <dbReference type="Proteomes" id="UP001152622"/>
    </source>
</evidence>
<gene>
    <name evidence="1" type="ORF">SKAU_G00160910</name>
</gene>